<name>A0AC35FYP4_9BILA</name>
<sequence length="67" mass="7430">MFRGPNERLKMICFNSIALVIPGMMYAALGYVPDDRPMIAIWLFTGIYGFLGANCGGFYKCGTLVSR</sequence>
<evidence type="ECO:0000313" key="1">
    <source>
        <dbReference type="Proteomes" id="UP000887580"/>
    </source>
</evidence>
<protein>
    <submittedName>
        <fullName evidence="2">Uncharacterized protein</fullName>
    </submittedName>
</protein>
<reference evidence="2" key="1">
    <citation type="submission" date="2022-11" db="UniProtKB">
        <authorList>
            <consortium name="WormBaseParasite"/>
        </authorList>
    </citation>
    <scope>IDENTIFICATION</scope>
</reference>
<organism evidence="1 2">
    <name type="scientific">Panagrolaimus sp. PS1159</name>
    <dbReference type="NCBI Taxonomy" id="55785"/>
    <lineage>
        <taxon>Eukaryota</taxon>
        <taxon>Metazoa</taxon>
        <taxon>Ecdysozoa</taxon>
        <taxon>Nematoda</taxon>
        <taxon>Chromadorea</taxon>
        <taxon>Rhabditida</taxon>
        <taxon>Tylenchina</taxon>
        <taxon>Panagrolaimomorpha</taxon>
        <taxon>Panagrolaimoidea</taxon>
        <taxon>Panagrolaimidae</taxon>
        <taxon>Panagrolaimus</taxon>
    </lineage>
</organism>
<dbReference type="Proteomes" id="UP000887580">
    <property type="component" value="Unplaced"/>
</dbReference>
<dbReference type="WBParaSite" id="PS1159_v2.g22156.t1">
    <property type="protein sequence ID" value="PS1159_v2.g22156.t1"/>
    <property type="gene ID" value="PS1159_v2.g22156"/>
</dbReference>
<proteinExistence type="predicted"/>
<accession>A0AC35FYP4</accession>
<evidence type="ECO:0000313" key="2">
    <source>
        <dbReference type="WBParaSite" id="PS1159_v2.g22156.t1"/>
    </source>
</evidence>